<reference evidence="2 3" key="1">
    <citation type="submission" date="2018-08" db="EMBL/GenBank/DDBJ databases">
        <title>Complete genome sequencing of Blastochloris tepida GI.</title>
        <authorList>
            <person name="Tsukatani Y."/>
            <person name="Mori H."/>
        </authorList>
    </citation>
    <scope>NUCLEOTIDE SEQUENCE [LARGE SCALE GENOMIC DNA]</scope>
    <source>
        <strain evidence="2 3">GI</strain>
    </source>
</reference>
<keyword evidence="1" id="KW-0472">Membrane</keyword>
<dbReference type="RefSeq" id="WP_126398238.1">
    <property type="nucleotide sequence ID" value="NZ_AP018907.1"/>
</dbReference>
<dbReference type="AlphaFoldDB" id="A0A348FYJ0"/>
<gene>
    <name evidence="2" type="ORF">BLTE_10580</name>
</gene>
<dbReference type="OrthoDB" id="7857886at2"/>
<name>A0A348FYJ0_9HYPH</name>
<dbReference type="Pfam" id="PF10805">
    <property type="entry name" value="DUF2730"/>
    <property type="match status" value="1"/>
</dbReference>
<keyword evidence="1" id="KW-1133">Transmembrane helix</keyword>
<evidence type="ECO:0000313" key="2">
    <source>
        <dbReference type="EMBL" id="BBF92373.1"/>
    </source>
</evidence>
<evidence type="ECO:0000313" key="3">
    <source>
        <dbReference type="Proteomes" id="UP000266934"/>
    </source>
</evidence>
<feature type="transmembrane region" description="Helical" evidence="1">
    <location>
        <begin position="6"/>
        <end position="24"/>
    </location>
</feature>
<dbReference type="KEGG" id="blag:BLTE_10580"/>
<organism evidence="2 3">
    <name type="scientific">Blastochloris tepida</name>
    <dbReference type="NCBI Taxonomy" id="2233851"/>
    <lineage>
        <taxon>Bacteria</taxon>
        <taxon>Pseudomonadati</taxon>
        <taxon>Pseudomonadota</taxon>
        <taxon>Alphaproteobacteria</taxon>
        <taxon>Hyphomicrobiales</taxon>
        <taxon>Blastochloridaceae</taxon>
        <taxon>Blastochloris</taxon>
    </lineage>
</organism>
<keyword evidence="3" id="KW-1185">Reference proteome</keyword>
<evidence type="ECO:0000256" key="1">
    <source>
        <dbReference type="SAM" id="Phobius"/>
    </source>
</evidence>
<evidence type="ECO:0008006" key="4">
    <source>
        <dbReference type="Google" id="ProtNLM"/>
    </source>
</evidence>
<accession>A0A348FYJ0</accession>
<dbReference type="EMBL" id="AP018907">
    <property type="protein sequence ID" value="BBF92373.1"/>
    <property type="molecule type" value="Genomic_DNA"/>
</dbReference>
<dbReference type="Proteomes" id="UP000266934">
    <property type="component" value="Chromosome"/>
</dbReference>
<keyword evidence="1" id="KW-0812">Transmembrane</keyword>
<sequence>MDLDTTLKVATLLFAVGSAIYSWVSARNKATTDKVEGIDRRLAAVEGEIAHLPDKDTSHRMEISITDMRGEIRVLAEQLKPVAAISDRLQEFLLEQARR</sequence>
<proteinExistence type="predicted"/>
<protein>
    <recommendedName>
        <fullName evidence="4">DUF2730 domain-containing protein</fullName>
    </recommendedName>
</protein>
<dbReference type="InterPro" id="IPR020269">
    <property type="entry name" value="Phage_Mu_Releasin"/>
</dbReference>